<dbReference type="Gene3D" id="3.90.226.10">
    <property type="entry name" value="2-enoyl-CoA Hydratase, Chain A, domain 1"/>
    <property type="match status" value="1"/>
</dbReference>
<evidence type="ECO:0000313" key="7">
    <source>
        <dbReference type="EMBL" id="CDF34569.1"/>
    </source>
</evidence>
<feature type="domain" description="PDZ" evidence="6">
    <location>
        <begin position="160"/>
        <end position="233"/>
    </location>
</feature>
<dbReference type="PANTHER" id="PTHR32060:SF22">
    <property type="entry name" value="CARBOXYL-TERMINAL-PROCESSING PEPTIDASE 3, CHLOROPLASTIC"/>
    <property type="match status" value="1"/>
</dbReference>
<dbReference type="Pfam" id="PF17820">
    <property type="entry name" value="PDZ_6"/>
    <property type="match status" value="1"/>
</dbReference>
<dbReference type="GeneID" id="17322107"/>
<dbReference type="Gramene" id="CDF34569">
    <property type="protein sequence ID" value="CDF34569"/>
    <property type="gene ID" value="CHC_T00003156001"/>
</dbReference>
<dbReference type="GO" id="GO:0008236">
    <property type="term" value="F:serine-type peptidase activity"/>
    <property type="evidence" value="ECO:0007669"/>
    <property type="project" value="UniProtKB-KW"/>
</dbReference>
<evidence type="ECO:0000256" key="4">
    <source>
        <dbReference type="ARBA" id="ARBA00022825"/>
    </source>
</evidence>
<dbReference type="Gene3D" id="2.30.42.10">
    <property type="match status" value="1"/>
</dbReference>
<dbReference type="InterPro" id="IPR001478">
    <property type="entry name" value="PDZ"/>
</dbReference>
<dbReference type="SUPFAM" id="SSF52096">
    <property type="entry name" value="ClpP/crotonase"/>
    <property type="match status" value="1"/>
</dbReference>
<dbReference type="SMART" id="SM00245">
    <property type="entry name" value="TSPc"/>
    <property type="match status" value="1"/>
</dbReference>
<dbReference type="InterPro" id="IPR036034">
    <property type="entry name" value="PDZ_sf"/>
</dbReference>
<evidence type="ECO:0000256" key="2">
    <source>
        <dbReference type="ARBA" id="ARBA00022670"/>
    </source>
</evidence>
<evidence type="ECO:0000313" key="8">
    <source>
        <dbReference type="Proteomes" id="UP000012073"/>
    </source>
</evidence>
<dbReference type="InterPro" id="IPR041489">
    <property type="entry name" value="PDZ_6"/>
</dbReference>
<dbReference type="EMBL" id="HG001699">
    <property type="protein sequence ID" value="CDF34569.1"/>
    <property type="molecule type" value="Genomic_DNA"/>
</dbReference>
<dbReference type="InterPro" id="IPR005151">
    <property type="entry name" value="Tail-specific_protease"/>
</dbReference>
<organism evidence="7 8">
    <name type="scientific">Chondrus crispus</name>
    <name type="common">Carrageen Irish moss</name>
    <name type="synonym">Polymorpha crispa</name>
    <dbReference type="NCBI Taxonomy" id="2769"/>
    <lineage>
        <taxon>Eukaryota</taxon>
        <taxon>Rhodophyta</taxon>
        <taxon>Florideophyceae</taxon>
        <taxon>Rhodymeniophycidae</taxon>
        <taxon>Gigartinales</taxon>
        <taxon>Gigartinaceae</taxon>
        <taxon>Chondrus</taxon>
    </lineage>
</organism>
<dbReference type="OrthoDB" id="43580at2759"/>
<dbReference type="PhylomeDB" id="R7Q940"/>
<dbReference type="CDD" id="cd07560">
    <property type="entry name" value="Peptidase_S41_CPP"/>
    <property type="match status" value="1"/>
</dbReference>
<evidence type="ECO:0000256" key="3">
    <source>
        <dbReference type="ARBA" id="ARBA00022801"/>
    </source>
</evidence>
<dbReference type="SMART" id="SM00228">
    <property type="entry name" value="PDZ"/>
    <property type="match status" value="1"/>
</dbReference>
<feature type="region of interest" description="Disordered" evidence="5">
    <location>
        <begin position="499"/>
        <end position="527"/>
    </location>
</feature>
<evidence type="ECO:0000256" key="5">
    <source>
        <dbReference type="SAM" id="MobiDB-lite"/>
    </source>
</evidence>
<sequence length="527" mass="57789">MTGAALPAFLSPTATASNGLSKSIAATLAALAIATPASAPSSTPTSLTALPPSHHFTIRKPTSRSRLPTAFNLSLPKRFRRQQKTPEQLQAERHRRRLLNEAWGVLRERFVDEGSINWTRLQFRLESRKLDTDQDLQTSLQWLFSHAHDPFTRYLSADQLDSVKNDIDGEMCGVGIVFYAENQGWRRTRRVVIKNVVRKSPAADAGLLIGDEITAIDMVDVRRMTFDEATQRLLGKEGKKVLISFSRDAPNGNENGVELNVLLTRRRFSVPTVTSEILEAPGVGAIGYLQVREFTANTASQTRKAVREMTERQAKVFVLDMRGNPGGLVDKAVEVAKEFLDRDRIVVRFVGRHGAKTMERSGWRFFWRRHGHVTKEPMIVIVDSETASASELVAAALRDNCRAVVVGNSTFGKGSVQAIVQLSDGAGAAVTVARYRTPRDKSIEMGRGLRPDLVKRNLSEDGAGVVHELFGRAGAKRMRWVVGRLDKCVAPGCVQGKKGRMGDARAGAKARGEGGEAGAVSKTGGKR</sequence>
<dbReference type="Proteomes" id="UP000012073">
    <property type="component" value="Unassembled WGS sequence"/>
</dbReference>
<dbReference type="NCBIfam" id="TIGR00225">
    <property type="entry name" value="prc"/>
    <property type="match status" value="1"/>
</dbReference>
<dbReference type="AlphaFoldDB" id="R7Q940"/>
<evidence type="ECO:0000256" key="1">
    <source>
        <dbReference type="ARBA" id="ARBA00009179"/>
    </source>
</evidence>
<keyword evidence="8" id="KW-1185">Reference proteome</keyword>
<proteinExistence type="inferred from homology"/>
<dbReference type="RefSeq" id="XP_005714388.1">
    <property type="nucleotide sequence ID" value="XM_005714331.1"/>
</dbReference>
<comment type="similarity">
    <text evidence="1">Belongs to the peptidase S41A family.</text>
</comment>
<gene>
    <name evidence="7" type="ORF">CHC_T00003156001</name>
</gene>
<keyword evidence="2" id="KW-0645">Protease</keyword>
<keyword evidence="3" id="KW-0378">Hydrolase</keyword>
<protein>
    <recommendedName>
        <fullName evidence="6">PDZ domain-containing protein</fullName>
    </recommendedName>
</protein>
<dbReference type="CDD" id="cd06782">
    <property type="entry name" value="cpPDZ_CPP-like"/>
    <property type="match status" value="1"/>
</dbReference>
<keyword evidence="4" id="KW-0720">Serine protease</keyword>
<name>R7Q940_CHOCR</name>
<dbReference type="PANTHER" id="PTHR32060">
    <property type="entry name" value="TAIL-SPECIFIC PROTEASE"/>
    <property type="match status" value="1"/>
</dbReference>
<dbReference type="GO" id="GO:0006508">
    <property type="term" value="P:proteolysis"/>
    <property type="evidence" value="ECO:0007669"/>
    <property type="project" value="UniProtKB-KW"/>
</dbReference>
<dbReference type="SUPFAM" id="SSF50156">
    <property type="entry name" value="PDZ domain-like"/>
    <property type="match status" value="1"/>
</dbReference>
<dbReference type="Pfam" id="PF03572">
    <property type="entry name" value="Peptidase_S41"/>
    <property type="match status" value="1"/>
</dbReference>
<dbReference type="InterPro" id="IPR029045">
    <property type="entry name" value="ClpP/crotonase-like_dom_sf"/>
</dbReference>
<reference evidence="8" key="1">
    <citation type="journal article" date="2013" name="Proc. Natl. Acad. Sci. U.S.A.">
        <title>Genome structure and metabolic features in the red seaweed Chondrus crispus shed light on evolution of the Archaeplastida.</title>
        <authorList>
            <person name="Collen J."/>
            <person name="Porcel B."/>
            <person name="Carre W."/>
            <person name="Ball S.G."/>
            <person name="Chaparro C."/>
            <person name="Tonon T."/>
            <person name="Barbeyron T."/>
            <person name="Michel G."/>
            <person name="Noel B."/>
            <person name="Valentin K."/>
            <person name="Elias M."/>
            <person name="Artiguenave F."/>
            <person name="Arun A."/>
            <person name="Aury J.M."/>
            <person name="Barbosa-Neto J.F."/>
            <person name="Bothwell J.H."/>
            <person name="Bouget F.Y."/>
            <person name="Brillet L."/>
            <person name="Cabello-Hurtado F."/>
            <person name="Capella-Gutierrez S."/>
            <person name="Charrier B."/>
            <person name="Cladiere L."/>
            <person name="Cock J.M."/>
            <person name="Coelho S.M."/>
            <person name="Colleoni C."/>
            <person name="Czjzek M."/>
            <person name="Da Silva C."/>
            <person name="Delage L."/>
            <person name="Denoeud F."/>
            <person name="Deschamps P."/>
            <person name="Dittami S.M."/>
            <person name="Gabaldon T."/>
            <person name="Gachon C.M."/>
            <person name="Groisillier A."/>
            <person name="Herve C."/>
            <person name="Jabbari K."/>
            <person name="Katinka M."/>
            <person name="Kloareg B."/>
            <person name="Kowalczyk N."/>
            <person name="Labadie K."/>
            <person name="Leblanc C."/>
            <person name="Lopez P.J."/>
            <person name="McLachlan D.H."/>
            <person name="Meslet-Cladiere L."/>
            <person name="Moustafa A."/>
            <person name="Nehr Z."/>
            <person name="Nyvall Collen P."/>
            <person name="Panaud O."/>
            <person name="Partensky F."/>
            <person name="Poulain J."/>
            <person name="Rensing S.A."/>
            <person name="Rousvoal S."/>
            <person name="Samson G."/>
            <person name="Symeonidi A."/>
            <person name="Weissenbach J."/>
            <person name="Zambounis A."/>
            <person name="Wincker P."/>
            <person name="Boyen C."/>
        </authorList>
    </citation>
    <scope>NUCLEOTIDE SEQUENCE [LARGE SCALE GENOMIC DNA]</scope>
    <source>
        <strain evidence="8">cv. Stackhouse</strain>
    </source>
</reference>
<accession>R7Q940</accession>
<dbReference type="Gene3D" id="3.30.750.44">
    <property type="match status" value="1"/>
</dbReference>
<dbReference type="PROSITE" id="PS50106">
    <property type="entry name" value="PDZ"/>
    <property type="match status" value="1"/>
</dbReference>
<dbReference type="GO" id="GO:0004175">
    <property type="term" value="F:endopeptidase activity"/>
    <property type="evidence" value="ECO:0007669"/>
    <property type="project" value="TreeGrafter"/>
</dbReference>
<dbReference type="OMA" id="ISVIREW"/>
<dbReference type="InterPro" id="IPR004447">
    <property type="entry name" value="Peptidase_S41A"/>
</dbReference>
<dbReference type="KEGG" id="ccp:CHC_T00003156001"/>
<evidence type="ECO:0000259" key="6">
    <source>
        <dbReference type="PROSITE" id="PS50106"/>
    </source>
</evidence>